<reference evidence="2" key="1">
    <citation type="submission" date="2014-11" db="EMBL/GenBank/DDBJ databases">
        <authorList>
            <person name="Amaro Gonzalez C."/>
        </authorList>
    </citation>
    <scope>NUCLEOTIDE SEQUENCE</scope>
</reference>
<feature type="transmembrane region" description="Helical" evidence="1">
    <location>
        <begin position="6"/>
        <end position="25"/>
    </location>
</feature>
<keyword evidence="1" id="KW-0812">Transmembrane</keyword>
<feature type="transmembrane region" description="Helical" evidence="1">
    <location>
        <begin position="37"/>
        <end position="58"/>
    </location>
</feature>
<proteinExistence type="predicted"/>
<accession>A0A0E9WQJ7</accession>
<evidence type="ECO:0000256" key="1">
    <source>
        <dbReference type="SAM" id="Phobius"/>
    </source>
</evidence>
<keyword evidence="1" id="KW-1133">Transmembrane helix</keyword>
<organism evidence="2">
    <name type="scientific">Anguilla anguilla</name>
    <name type="common">European freshwater eel</name>
    <name type="synonym">Muraena anguilla</name>
    <dbReference type="NCBI Taxonomy" id="7936"/>
    <lineage>
        <taxon>Eukaryota</taxon>
        <taxon>Metazoa</taxon>
        <taxon>Chordata</taxon>
        <taxon>Craniata</taxon>
        <taxon>Vertebrata</taxon>
        <taxon>Euteleostomi</taxon>
        <taxon>Actinopterygii</taxon>
        <taxon>Neopterygii</taxon>
        <taxon>Teleostei</taxon>
        <taxon>Anguilliformes</taxon>
        <taxon>Anguillidae</taxon>
        <taxon>Anguilla</taxon>
    </lineage>
</organism>
<dbReference type="AlphaFoldDB" id="A0A0E9WQJ7"/>
<dbReference type="EMBL" id="GBXM01015930">
    <property type="protein sequence ID" value="JAH92647.1"/>
    <property type="molecule type" value="Transcribed_RNA"/>
</dbReference>
<sequence length="61" mass="7282">MVCYVLVQFIALFLSTKLLSLFFLLQKCYCPLVHNIMGLQCTLKFKIYFFSSFFLVWLRAM</sequence>
<evidence type="ECO:0000313" key="2">
    <source>
        <dbReference type="EMBL" id="JAH92647.1"/>
    </source>
</evidence>
<reference evidence="2" key="2">
    <citation type="journal article" date="2015" name="Fish Shellfish Immunol.">
        <title>Early steps in the European eel (Anguilla anguilla)-Vibrio vulnificus interaction in the gills: Role of the RtxA13 toxin.</title>
        <authorList>
            <person name="Callol A."/>
            <person name="Pajuelo D."/>
            <person name="Ebbesson L."/>
            <person name="Teles M."/>
            <person name="MacKenzie S."/>
            <person name="Amaro C."/>
        </authorList>
    </citation>
    <scope>NUCLEOTIDE SEQUENCE</scope>
</reference>
<keyword evidence="1" id="KW-0472">Membrane</keyword>
<name>A0A0E9WQJ7_ANGAN</name>
<protein>
    <submittedName>
        <fullName evidence="2">Uncharacterized protein</fullName>
    </submittedName>
</protein>